<protein>
    <submittedName>
        <fullName evidence="2">Uncharacterized protein</fullName>
    </submittedName>
</protein>
<reference evidence="3" key="1">
    <citation type="submission" date="2017-09" db="EMBL/GenBank/DDBJ databases">
        <title>FDA dAtabase for Regulatory Grade micrObial Sequences (FDA-ARGOS): Supporting development and validation of Infectious Disease Dx tests.</title>
        <authorList>
            <person name="Minogue T."/>
            <person name="Wolcott M."/>
            <person name="Wasieloski L."/>
            <person name="Aguilar W."/>
            <person name="Moore D."/>
            <person name="Tallon L."/>
            <person name="Sadzewicz L."/>
            <person name="Ott S."/>
            <person name="Zhao X."/>
            <person name="Nagaraj S."/>
            <person name="Vavikolanu K."/>
            <person name="Aluvathingal J."/>
            <person name="Nadendla S."/>
            <person name="Sichtig H."/>
        </authorList>
    </citation>
    <scope>NUCLEOTIDE SEQUENCE [LARGE SCALE GENOMIC DNA]</scope>
    <source>
        <strain evidence="3">FDAARGOS_369</strain>
    </source>
</reference>
<organism evidence="2 3">
    <name type="scientific">Rothia mucilaginosa</name>
    <dbReference type="NCBI Taxonomy" id="43675"/>
    <lineage>
        <taxon>Bacteria</taxon>
        <taxon>Bacillati</taxon>
        <taxon>Actinomycetota</taxon>
        <taxon>Actinomycetes</taxon>
        <taxon>Micrococcales</taxon>
        <taxon>Micrococcaceae</taxon>
        <taxon>Rothia</taxon>
    </lineage>
</organism>
<dbReference type="AlphaFoldDB" id="A0A291DD41"/>
<dbReference type="Pfam" id="PF12138">
    <property type="entry name" value="Spherulin4"/>
    <property type="match status" value="1"/>
</dbReference>
<dbReference type="RefSeq" id="WP_070600079.1">
    <property type="nucleotide sequence ID" value="NZ_CP023510.1"/>
</dbReference>
<accession>A0A291DD41</accession>
<evidence type="ECO:0000313" key="2">
    <source>
        <dbReference type="EMBL" id="ATF62300.1"/>
    </source>
</evidence>
<gene>
    <name evidence="2" type="ORF">CO690_00860</name>
</gene>
<evidence type="ECO:0000256" key="1">
    <source>
        <dbReference type="SAM" id="MobiDB-lite"/>
    </source>
</evidence>
<evidence type="ECO:0000313" key="3">
    <source>
        <dbReference type="Proteomes" id="UP000218628"/>
    </source>
</evidence>
<dbReference type="PANTHER" id="PTHR35040:SF9">
    <property type="entry name" value="4-LIKE CELL SURFACE PROTEIN, PUTATIVE (AFU_ORTHOLOGUE AFUA_4G14080)-RELATED"/>
    <property type="match status" value="1"/>
</dbReference>
<name>A0A291DD41_9MICC</name>
<dbReference type="Proteomes" id="UP000218628">
    <property type="component" value="Chromosome"/>
</dbReference>
<dbReference type="InterPro" id="IPR021986">
    <property type="entry name" value="Spherulin4"/>
</dbReference>
<feature type="compositionally biased region" description="Pro residues" evidence="1">
    <location>
        <begin position="113"/>
        <end position="125"/>
    </location>
</feature>
<dbReference type="PANTHER" id="PTHR35040">
    <property type="match status" value="1"/>
</dbReference>
<dbReference type="EMBL" id="CP023510">
    <property type="protein sequence ID" value="ATF62300.1"/>
    <property type="molecule type" value="Genomic_DNA"/>
</dbReference>
<feature type="compositionally biased region" description="Polar residues" evidence="1">
    <location>
        <begin position="96"/>
        <end position="107"/>
    </location>
</feature>
<feature type="region of interest" description="Disordered" evidence="1">
    <location>
        <begin position="96"/>
        <end position="132"/>
    </location>
</feature>
<proteinExistence type="predicted"/>
<sequence length="430" mass="48059">MGFAHVVGDMTSKGIASGTYTFTPTRYDHTLGLKPVKVKLIAGVLPPTDLLVPDEGTVSYKVTATLRDADNVRVPFTAGFLHLSAGMRVNLADTRLSGSPYSPSETGTVDPTQPVPPNPPKPDPATPGGNTTTVVVKEKPAAFFPKFLQSRKRAIWSPSYWWADWWDPLSNPPKPSKWDGIMQAAGTSELAVLNISSGSGDSKSDDWVRQAKLIRQKGLYLLGYVRTTWGDRPVEEILAECKNHLDWYEVDGFFLDEYPNGWGDQDGYWKKLVPVYQKLKTLYPDKIVIGNPGTNTTAEFVQTADVLMTYEQAAARYLGDGMEPNWNGTHGEYNRGEYEGVPTWRFWHCIHDVKDPEQAIRCLRKASTLNVRAIYLTDDTFFNAAGEPVENPYNEPPSPWLWALQNAWAEGDTVFETYVATFYPQHKKSV</sequence>